<evidence type="ECO:0000256" key="7">
    <source>
        <dbReference type="ARBA" id="ARBA00022781"/>
    </source>
</evidence>
<evidence type="ECO:0000313" key="14">
    <source>
        <dbReference type="EMBL" id="TLS68210.1"/>
    </source>
</evidence>
<keyword evidence="3 12" id="KW-0813">Transport</keyword>
<proteinExistence type="inferred from homology"/>
<keyword evidence="10 12" id="KW-0472">Membrane</keyword>
<evidence type="ECO:0000256" key="10">
    <source>
        <dbReference type="ARBA" id="ARBA00023136"/>
    </source>
</evidence>
<evidence type="ECO:0000256" key="5">
    <source>
        <dbReference type="ARBA" id="ARBA00022547"/>
    </source>
</evidence>
<evidence type="ECO:0000256" key="1">
    <source>
        <dbReference type="ARBA" id="ARBA00004141"/>
    </source>
</evidence>
<feature type="transmembrane region" description="Helical" evidence="12">
    <location>
        <begin position="34"/>
        <end position="52"/>
    </location>
</feature>
<comment type="function">
    <text evidence="12 13">Key component of the proton channel; it plays a direct role in the translocation of protons across the membrane.</text>
</comment>
<dbReference type="HAMAP" id="MF_01393">
    <property type="entry name" value="ATP_synth_a_bact"/>
    <property type="match status" value="1"/>
</dbReference>
<keyword evidence="11 12" id="KW-0066">ATP synthesis</keyword>
<evidence type="ECO:0000256" key="11">
    <source>
        <dbReference type="ARBA" id="ARBA00023310"/>
    </source>
</evidence>
<evidence type="ECO:0000256" key="2">
    <source>
        <dbReference type="ARBA" id="ARBA00006810"/>
    </source>
</evidence>
<dbReference type="GO" id="GO:0005886">
    <property type="term" value="C:plasma membrane"/>
    <property type="evidence" value="ECO:0007669"/>
    <property type="project" value="UniProtKB-SubCell"/>
</dbReference>
<keyword evidence="5 12" id="KW-0138">CF(0)</keyword>
<feature type="transmembrane region" description="Helical" evidence="12">
    <location>
        <begin position="135"/>
        <end position="152"/>
    </location>
</feature>
<evidence type="ECO:0000256" key="8">
    <source>
        <dbReference type="ARBA" id="ARBA00022989"/>
    </source>
</evidence>
<dbReference type="GO" id="GO:0045259">
    <property type="term" value="C:proton-transporting ATP synthase complex"/>
    <property type="evidence" value="ECO:0007669"/>
    <property type="project" value="UniProtKB-KW"/>
</dbReference>
<dbReference type="PROSITE" id="PS00449">
    <property type="entry name" value="ATPASE_A"/>
    <property type="match status" value="1"/>
</dbReference>
<keyword evidence="4 12" id="KW-1003">Cell membrane</keyword>
<evidence type="ECO:0000256" key="4">
    <source>
        <dbReference type="ARBA" id="ARBA00022475"/>
    </source>
</evidence>
<dbReference type="AlphaFoldDB" id="A0A5R9GQK7"/>
<dbReference type="GO" id="GO:0042777">
    <property type="term" value="P:proton motive force-driven plasma membrane ATP synthesis"/>
    <property type="evidence" value="ECO:0007669"/>
    <property type="project" value="TreeGrafter"/>
</dbReference>
<evidence type="ECO:0000313" key="15">
    <source>
        <dbReference type="Proteomes" id="UP000306585"/>
    </source>
</evidence>
<dbReference type="InterPro" id="IPR045082">
    <property type="entry name" value="ATP_syn_F0_a_bact/chloroplast"/>
</dbReference>
<feature type="transmembrane region" description="Helical" evidence="12">
    <location>
        <begin position="89"/>
        <end position="114"/>
    </location>
</feature>
<dbReference type="Gene3D" id="1.20.120.220">
    <property type="entry name" value="ATP synthase, F0 complex, subunit A"/>
    <property type="match status" value="1"/>
</dbReference>
<comment type="caution">
    <text evidence="14">The sequence shown here is derived from an EMBL/GenBank/DDBJ whole genome shotgun (WGS) entry which is preliminary data.</text>
</comment>
<evidence type="ECO:0000256" key="3">
    <source>
        <dbReference type="ARBA" id="ARBA00022448"/>
    </source>
</evidence>
<keyword evidence="7 12" id="KW-0375">Hydrogen ion transport</keyword>
<feature type="transmembrane region" description="Helical" evidence="12">
    <location>
        <begin position="259"/>
        <end position="282"/>
    </location>
</feature>
<accession>A0A5R9GQK7</accession>
<dbReference type="InterPro" id="IPR035908">
    <property type="entry name" value="F0_ATP_A_sf"/>
</dbReference>
<evidence type="ECO:0000256" key="6">
    <source>
        <dbReference type="ARBA" id="ARBA00022692"/>
    </source>
</evidence>
<protein>
    <recommendedName>
        <fullName evidence="12 13">ATP synthase subunit a</fullName>
    </recommendedName>
    <alternativeName>
        <fullName evidence="12">ATP synthase F0 sector subunit a</fullName>
    </alternativeName>
    <alternativeName>
        <fullName evidence="12">F-ATPase subunit 6</fullName>
    </alternativeName>
</protein>
<gene>
    <name evidence="12 14" type="primary">atpB</name>
    <name evidence="14" type="ORF">FEF65_04235</name>
</gene>
<keyword evidence="15" id="KW-1185">Reference proteome</keyword>
<evidence type="ECO:0000256" key="9">
    <source>
        <dbReference type="ARBA" id="ARBA00023065"/>
    </source>
</evidence>
<sequence>MAEQSHSGGIAEHLQYWSYSFDDSNPFMQIHLDTMLLTLFIATGMIVFALWLRGKLVAGTPTGVQNFMESVIDFINQTVKDNFPVYNPLVAPLAMTIFVFILLCNSLDILPAYLMHHVAGAFGLHTFRQVPTNDLNLPAAMAVSVFLLVLYYEFKLKPGHFVKELLLQPFASLLLDSKNPVVKLIGVLLIPLNLTLKLIEELAKPLSLSFRLFGNMFAGEVIFLLIASLLLSDSFSDIASAGGIVSEGMGLLVGLGWSLFHMFIGLLQAFIFMILSVVYLSIAHQPAEH</sequence>
<dbReference type="Proteomes" id="UP000306585">
    <property type="component" value="Unassembled WGS sequence"/>
</dbReference>
<evidence type="ECO:0000256" key="12">
    <source>
        <dbReference type="HAMAP-Rule" id="MF_01393"/>
    </source>
</evidence>
<dbReference type="NCBIfam" id="TIGR01131">
    <property type="entry name" value="ATP_synt_6_or_A"/>
    <property type="match status" value="1"/>
</dbReference>
<dbReference type="EMBL" id="VBRY01000003">
    <property type="protein sequence ID" value="TLS68210.1"/>
    <property type="molecule type" value="Genomic_DNA"/>
</dbReference>
<dbReference type="InterPro" id="IPR000568">
    <property type="entry name" value="ATP_synth_F0_asu"/>
</dbReference>
<dbReference type="SUPFAM" id="SSF81336">
    <property type="entry name" value="F1F0 ATP synthase subunit A"/>
    <property type="match status" value="1"/>
</dbReference>
<keyword evidence="6 12" id="KW-0812">Transmembrane</keyword>
<dbReference type="RefSeq" id="WP_138238545.1">
    <property type="nucleotide sequence ID" value="NZ_VBRY01000003.1"/>
</dbReference>
<evidence type="ECO:0000256" key="13">
    <source>
        <dbReference type="RuleBase" id="RU000483"/>
    </source>
</evidence>
<keyword evidence="9 12" id="KW-0406">Ion transport</keyword>
<dbReference type="InterPro" id="IPR023011">
    <property type="entry name" value="ATP_synth_F0_asu_AS"/>
</dbReference>
<dbReference type="FunFam" id="1.20.120.220:FF:000002">
    <property type="entry name" value="ATP synthase subunit a"/>
    <property type="match status" value="1"/>
</dbReference>
<feature type="transmembrane region" description="Helical" evidence="12">
    <location>
        <begin position="212"/>
        <end position="231"/>
    </location>
</feature>
<dbReference type="GO" id="GO:0046933">
    <property type="term" value="F:proton-transporting ATP synthase activity, rotational mechanism"/>
    <property type="evidence" value="ECO:0007669"/>
    <property type="project" value="UniProtKB-UniRule"/>
</dbReference>
<comment type="subcellular location">
    <subcellularLocation>
        <location evidence="12 13">Cell membrane</location>
        <topology evidence="12 13">Multi-pass membrane protein</topology>
    </subcellularLocation>
    <subcellularLocation>
        <location evidence="1">Membrane</location>
        <topology evidence="1">Multi-pass membrane protein</topology>
    </subcellularLocation>
</comment>
<dbReference type="PANTHER" id="PTHR42823:SF3">
    <property type="entry name" value="ATP SYNTHASE SUBUNIT A, CHLOROPLASTIC"/>
    <property type="match status" value="1"/>
</dbReference>
<reference evidence="14 15" key="1">
    <citation type="journal article" date="2019" name="Appl. Environ. Microbiol.">
        <title>Environmental Evidence and Genomic Insight of Iron-oxidizing Bacteria Preference Towards More Corrosion Resistant Stainless Steel at Higher Salinities.</title>
        <authorList>
            <person name="Garrison C.E."/>
            <person name="Price K.A."/>
            <person name="Field E.K."/>
        </authorList>
    </citation>
    <scope>NUCLEOTIDE SEQUENCE [LARGE SCALE GENOMIC DNA]</scope>
    <source>
        <strain evidence="14 15">P3</strain>
    </source>
</reference>
<name>A0A5R9GQK7_9PROT</name>
<dbReference type="CDD" id="cd00310">
    <property type="entry name" value="ATP-synt_Fo_a_6"/>
    <property type="match status" value="1"/>
</dbReference>
<comment type="similarity">
    <text evidence="2 12 13">Belongs to the ATPase A chain family.</text>
</comment>
<keyword evidence="8 12" id="KW-1133">Transmembrane helix</keyword>
<dbReference type="PANTHER" id="PTHR42823">
    <property type="entry name" value="ATP SYNTHASE SUBUNIT A, CHLOROPLASTIC"/>
    <property type="match status" value="1"/>
</dbReference>
<organism evidence="14 15">
    <name type="scientific">Mariprofundus erugo</name>
    <dbReference type="NCBI Taxonomy" id="2528639"/>
    <lineage>
        <taxon>Bacteria</taxon>
        <taxon>Pseudomonadati</taxon>
        <taxon>Pseudomonadota</taxon>
        <taxon>Candidatius Mariprofundia</taxon>
        <taxon>Mariprofundales</taxon>
        <taxon>Mariprofundaceae</taxon>
        <taxon>Mariprofundus</taxon>
    </lineage>
</organism>
<dbReference type="Pfam" id="PF00119">
    <property type="entry name" value="ATP-synt_A"/>
    <property type="match status" value="1"/>
</dbReference>